<dbReference type="PANTHER" id="PTHR36931:SF1">
    <property type="entry name" value="UPF0153 PROTEIN YEIW"/>
    <property type="match status" value="1"/>
</dbReference>
<sequence>MSKNSESHLVSGRECGECTACCVVLHIDDDNFKKPADQVCENLMEKGGCKIYTKRPSVCQDWHCAWRFMAQLDESWRPDISGIMLRSDENGIIFQPIRDPKTVLITAQVIELIGGGVAQGIPMSMSIPVKQGYRSYSTALNAPLAAGVEARSLPMIQDKMLELIEFSLAQQTSQIPSIDRS</sequence>
<organism evidence="1 2">
    <name type="scientific">Moritella marina ATCC 15381</name>
    <dbReference type="NCBI Taxonomy" id="1202962"/>
    <lineage>
        <taxon>Bacteria</taxon>
        <taxon>Pseudomonadati</taxon>
        <taxon>Pseudomonadota</taxon>
        <taxon>Gammaproteobacteria</taxon>
        <taxon>Alteromonadales</taxon>
        <taxon>Moritellaceae</taxon>
        <taxon>Moritella</taxon>
    </lineage>
</organism>
<dbReference type="AlphaFoldDB" id="A0A5J6WKG1"/>
<dbReference type="PANTHER" id="PTHR36931">
    <property type="entry name" value="UPF0153 PROTEIN YEIW"/>
    <property type="match status" value="1"/>
</dbReference>
<evidence type="ECO:0000313" key="1">
    <source>
        <dbReference type="EMBL" id="QFI38656.1"/>
    </source>
</evidence>
<keyword evidence="2" id="KW-1185">Reference proteome</keyword>
<dbReference type="KEGG" id="mmaa:FR932_12745"/>
<accession>A0A5J6WKG1</accession>
<evidence type="ECO:0000313" key="2">
    <source>
        <dbReference type="Proteomes" id="UP000327424"/>
    </source>
</evidence>
<name>A0A5J6WKG1_MORMI</name>
<proteinExistence type="predicted"/>
<dbReference type="OrthoDB" id="71604at2"/>
<protein>
    <recommendedName>
        <fullName evidence="3">YkgJ family cysteine cluster protein</fullName>
    </recommendedName>
</protein>
<reference evidence="1 2" key="1">
    <citation type="submission" date="2019-09" db="EMBL/GenBank/DDBJ databases">
        <title>Hybrid Assembly of the complete Genome of the Deep-Sea Bacterium Moritella marina from long Nanopore and Illumina reads.</title>
        <authorList>
            <person name="Magin S."/>
            <person name="Georgoulis A."/>
            <person name="Papadimitriou K."/>
            <person name="Iliakis G."/>
            <person name="Vorgias C.E."/>
        </authorList>
    </citation>
    <scope>NUCLEOTIDE SEQUENCE [LARGE SCALE GENOMIC DNA]</scope>
    <source>
        <strain evidence="1 2">MP-1</strain>
    </source>
</reference>
<dbReference type="InterPro" id="IPR052572">
    <property type="entry name" value="UPF0153_domain"/>
</dbReference>
<dbReference type="Proteomes" id="UP000327424">
    <property type="component" value="Chromosome"/>
</dbReference>
<gene>
    <name evidence="1" type="ORF">FR932_12745</name>
</gene>
<dbReference type="EMBL" id="CP044399">
    <property type="protein sequence ID" value="QFI38656.1"/>
    <property type="molecule type" value="Genomic_DNA"/>
</dbReference>
<evidence type="ECO:0008006" key="3">
    <source>
        <dbReference type="Google" id="ProtNLM"/>
    </source>
</evidence>